<dbReference type="Pfam" id="PF05834">
    <property type="entry name" value="Lycopene_cycl"/>
    <property type="match status" value="1"/>
</dbReference>
<sequence length="386" mass="44502">MSEKGPEYYDYIIAGAGCAGLALADALLASPVLRDKRILLLDHDFSEIDERTWCFWETEAGPYEHLVRKKWDSLTVFDDNGKIPVVPSPYEYKMVPGRDFRLDIHSRMDKRPENVTLLETEVLSVSPDGTVRTKAGNFCGGQVFDSRFPDIPDEERHPLWLWQHFKGYFVRTDEDFFDDRQATLMDFRTEQFGYTRFFYVLPLSPREALVEYTVFSPELLSERKEYDEALREYIGEKLGLENYTVSGEEFGKIPMTAQRFARCSGKVFYVGSAGGASKASTGYTFSRILRQVRGVVECLERGESLEKIAPGKAKHCFYDGVLLDVLSHNRFPGRDIFSRMFRRNSGYRVLSFLDERAALADDLKIIFSCPVFPFLRAFFSYSRVWL</sequence>
<evidence type="ECO:0000313" key="2">
    <source>
        <dbReference type="Proteomes" id="UP001348817"/>
    </source>
</evidence>
<dbReference type="KEGG" id="fax:FUAX_35500"/>
<dbReference type="SUPFAM" id="SSF51905">
    <property type="entry name" value="FAD/NAD(P)-binding domain"/>
    <property type="match status" value="1"/>
</dbReference>
<keyword evidence="2" id="KW-1185">Reference proteome</keyword>
<organism evidence="1 2">
    <name type="scientific">Fulvitalea axinellae</name>
    <dbReference type="NCBI Taxonomy" id="1182444"/>
    <lineage>
        <taxon>Bacteria</taxon>
        <taxon>Pseudomonadati</taxon>
        <taxon>Bacteroidota</taxon>
        <taxon>Cytophagia</taxon>
        <taxon>Cytophagales</taxon>
        <taxon>Persicobacteraceae</taxon>
        <taxon>Fulvitalea</taxon>
    </lineage>
</organism>
<name>A0AAU9CSK9_9BACT</name>
<reference evidence="1 2" key="1">
    <citation type="submission" date="2021-12" db="EMBL/GenBank/DDBJ databases">
        <title>Genome sequencing of bacteria with rrn-lacking chromosome and rrn-plasmid.</title>
        <authorList>
            <person name="Anda M."/>
            <person name="Iwasaki W."/>
        </authorList>
    </citation>
    <scope>NUCLEOTIDE SEQUENCE [LARGE SCALE GENOMIC DNA]</scope>
    <source>
        <strain evidence="1 2">DSM 100852</strain>
    </source>
</reference>
<dbReference type="EMBL" id="AP025314">
    <property type="protein sequence ID" value="BDD11118.1"/>
    <property type="molecule type" value="Genomic_DNA"/>
</dbReference>
<protein>
    <submittedName>
        <fullName evidence="1">Lycopene cyclase</fullName>
    </submittedName>
</protein>
<gene>
    <name evidence="1" type="ORF">FUAX_35500</name>
</gene>
<dbReference type="Proteomes" id="UP001348817">
    <property type="component" value="Chromosome"/>
</dbReference>
<proteinExistence type="predicted"/>
<dbReference type="AlphaFoldDB" id="A0AAU9CSK9"/>
<dbReference type="InterPro" id="IPR036188">
    <property type="entry name" value="FAD/NAD-bd_sf"/>
</dbReference>
<evidence type="ECO:0000313" key="1">
    <source>
        <dbReference type="EMBL" id="BDD11118.1"/>
    </source>
</evidence>
<dbReference type="RefSeq" id="WP_338392633.1">
    <property type="nucleotide sequence ID" value="NZ_AP025314.1"/>
</dbReference>
<accession>A0AAU9CSK9</accession>